<feature type="signal peptide" evidence="1">
    <location>
        <begin position="1"/>
        <end position="23"/>
    </location>
</feature>
<dbReference type="EMBL" id="VYYT01000267">
    <property type="protein sequence ID" value="KAK2751191.1"/>
    <property type="molecule type" value="Genomic_DNA"/>
</dbReference>
<organism evidence="2 3">
    <name type="scientific">Colletotrichum kahawae</name>
    <name type="common">Coffee berry disease fungus</name>
    <dbReference type="NCBI Taxonomy" id="34407"/>
    <lineage>
        <taxon>Eukaryota</taxon>
        <taxon>Fungi</taxon>
        <taxon>Dikarya</taxon>
        <taxon>Ascomycota</taxon>
        <taxon>Pezizomycotina</taxon>
        <taxon>Sordariomycetes</taxon>
        <taxon>Hypocreomycetidae</taxon>
        <taxon>Glomerellales</taxon>
        <taxon>Glomerellaceae</taxon>
        <taxon>Colletotrichum</taxon>
        <taxon>Colletotrichum gloeosporioides species complex</taxon>
    </lineage>
</organism>
<sequence length="66" mass="6733">MYFSKQIVTVVTALLFASVGVQAGCGPYVPGNKEDYGGTCVAPLHYCGASPYGGYAITCCDTAACA</sequence>
<keyword evidence="1" id="KW-0732">Signal</keyword>
<evidence type="ECO:0000313" key="2">
    <source>
        <dbReference type="EMBL" id="KAK2751191.1"/>
    </source>
</evidence>
<dbReference type="AlphaFoldDB" id="A0AAD9YA51"/>
<feature type="chain" id="PRO_5042180157" evidence="1">
    <location>
        <begin position="24"/>
        <end position="66"/>
    </location>
</feature>
<gene>
    <name evidence="2" type="ORF">CKAH01_06377</name>
</gene>
<accession>A0AAD9YA51</accession>
<protein>
    <submittedName>
        <fullName evidence="2">Uncharacterized protein</fullName>
    </submittedName>
</protein>
<name>A0AAD9YA51_COLKA</name>
<comment type="caution">
    <text evidence="2">The sequence shown here is derived from an EMBL/GenBank/DDBJ whole genome shotgun (WGS) entry which is preliminary data.</text>
</comment>
<proteinExistence type="predicted"/>
<evidence type="ECO:0000256" key="1">
    <source>
        <dbReference type="SAM" id="SignalP"/>
    </source>
</evidence>
<dbReference type="Proteomes" id="UP001281614">
    <property type="component" value="Unassembled WGS sequence"/>
</dbReference>
<keyword evidence="3" id="KW-1185">Reference proteome</keyword>
<evidence type="ECO:0000313" key="3">
    <source>
        <dbReference type="Proteomes" id="UP001281614"/>
    </source>
</evidence>
<reference evidence="2" key="1">
    <citation type="submission" date="2023-02" db="EMBL/GenBank/DDBJ databases">
        <title>Colletotrichum kahawae CIFC_Que2 genome sequencing and assembly.</title>
        <authorList>
            <person name="Baroncelli R."/>
        </authorList>
    </citation>
    <scope>NUCLEOTIDE SEQUENCE</scope>
    <source>
        <strain evidence="2">CIFC_Que2</strain>
    </source>
</reference>